<feature type="transmembrane region" description="Helical" evidence="1">
    <location>
        <begin position="255"/>
        <end position="274"/>
    </location>
</feature>
<keyword evidence="1" id="KW-0472">Membrane</keyword>
<feature type="transmembrane region" description="Helical" evidence="1">
    <location>
        <begin position="224"/>
        <end position="243"/>
    </location>
</feature>
<evidence type="ECO:0000256" key="1">
    <source>
        <dbReference type="SAM" id="Phobius"/>
    </source>
</evidence>
<keyword evidence="3" id="KW-0012">Acyltransferase</keyword>
<feature type="domain" description="Acyltransferase 3" evidence="2">
    <location>
        <begin position="36"/>
        <end position="374"/>
    </location>
</feature>
<dbReference type="GO" id="GO:0016020">
    <property type="term" value="C:membrane"/>
    <property type="evidence" value="ECO:0007669"/>
    <property type="project" value="TreeGrafter"/>
</dbReference>
<dbReference type="InterPro" id="IPR002656">
    <property type="entry name" value="Acyl_transf_3_dom"/>
</dbReference>
<organism evidence="3 4">
    <name type="scientific">Sediminihaliea albiluteola</name>
    <dbReference type="NCBI Taxonomy" id="2758564"/>
    <lineage>
        <taxon>Bacteria</taxon>
        <taxon>Pseudomonadati</taxon>
        <taxon>Pseudomonadota</taxon>
        <taxon>Gammaproteobacteria</taxon>
        <taxon>Cellvibrionales</taxon>
        <taxon>Halieaceae</taxon>
        <taxon>Sediminihaliea</taxon>
    </lineage>
</organism>
<feature type="transmembrane region" description="Helical" evidence="1">
    <location>
        <begin position="188"/>
        <end position="204"/>
    </location>
</feature>
<name>A0A7W2YK64_9GAMM</name>
<dbReference type="RefSeq" id="WP_182175267.1">
    <property type="nucleotide sequence ID" value="NZ_JACFXU010000018.1"/>
</dbReference>
<feature type="transmembrane region" description="Helical" evidence="1">
    <location>
        <begin position="40"/>
        <end position="59"/>
    </location>
</feature>
<reference evidence="3 4" key="1">
    <citation type="submission" date="2020-07" db="EMBL/GenBank/DDBJ databases">
        <title>Halieaceae bacterium, F7430, whole genome shotgun sequencing project.</title>
        <authorList>
            <person name="Jiang S."/>
            <person name="Liu Z.W."/>
            <person name="Du Z.J."/>
        </authorList>
    </citation>
    <scope>NUCLEOTIDE SEQUENCE [LARGE SCALE GENOMIC DNA]</scope>
    <source>
        <strain evidence="3 4">F7430</strain>
    </source>
</reference>
<protein>
    <submittedName>
        <fullName evidence="3">Acyltransferase</fullName>
    </submittedName>
</protein>
<keyword evidence="1" id="KW-0812">Transmembrane</keyword>
<dbReference type="InterPro" id="IPR050879">
    <property type="entry name" value="Acyltransferase_3"/>
</dbReference>
<dbReference type="Pfam" id="PF01757">
    <property type="entry name" value="Acyl_transf_3"/>
    <property type="match status" value="1"/>
</dbReference>
<dbReference type="Proteomes" id="UP000539350">
    <property type="component" value="Unassembled WGS sequence"/>
</dbReference>
<keyword evidence="1" id="KW-1133">Transmembrane helix</keyword>
<evidence type="ECO:0000259" key="2">
    <source>
        <dbReference type="Pfam" id="PF01757"/>
    </source>
</evidence>
<dbReference type="PANTHER" id="PTHR23028:SF53">
    <property type="entry name" value="ACYL_TRANSF_3 DOMAIN-CONTAINING PROTEIN"/>
    <property type="match status" value="1"/>
</dbReference>
<keyword evidence="3" id="KW-0808">Transferase</keyword>
<gene>
    <name evidence="3" type="ORF">H2508_14340</name>
</gene>
<comment type="caution">
    <text evidence="3">The sequence shown here is derived from an EMBL/GenBank/DDBJ whole genome shotgun (WGS) entry which is preliminary data.</text>
</comment>
<dbReference type="GO" id="GO:0016747">
    <property type="term" value="F:acyltransferase activity, transferring groups other than amino-acyl groups"/>
    <property type="evidence" value="ECO:0007669"/>
    <property type="project" value="InterPro"/>
</dbReference>
<feature type="transmembrane region" description="Helical" evidence="1">
    <location>
        <begin position="158"/>
        <end position="181"/>
    </location>
</feature>
<sequence>MQTAATTPQPQAWAGRAFSWLQLDAGLRAERSYLPELESLRGLAILLVYLFHCWGISGLKVDGAPNLALSFIISGNTGVTLFFVLSGFLLSLPWLKHYSDPQRPQPSVKRFYISRVIRILPMYYAALLFTFAVLGPSMELLKAGAFFFVGFDLFPYSVVWWTLSTEVQFYLALPLLMSLWLLKPLGRLLTGLLLLAWCAAYYYFVLSKPDINQAFPFFFTKSIFARLPAFLCGIFAAAIYVYLNKKTHIHLVNKVRTWALLCCAISLIALGLVLQKVASIGDQQSEATWHIHHFYESFLWSVILLSLVLYNFPGKRLIANLPLAILGKLSYSFYLTHVPILFYLIYPIKTRMGEAAYLDSLWLYAMPLIAMLLALGLSIFTYRAIELPFLNLKHKIAL</sequence>
<proteinExistence type="predicted"/>
<dbReference type="GO" id="GO:0000271">
    <property type="term" value="P:polysaccharide biosynthetic process"/>
    <property type="evidence" value="ECO:0007669"/>
    <property type="project" value="TreeGrafter"/>
</dbReference>
<feature type="transmembrane region" description="Helical" evidence="1">
    <location>
        <begin position="325"/>
        <end position="346"/>
    </location>
</feature>
<feature type="transmembrane region" description="Helical" evidence="1">
    <location>
        <begin position="361"/>
        <end position="385"/>
    </location>
</feature>
<accession>A0A7W2YK64</accession>
<keyword evidence="4" id="KW-1185">Reference proteome</keyword>
<dbReference type="AlphaFoldDB" id="A0A7W2YK64"/>
<dbReference type="PANTHER" id="PTHR23028">
    <property type="entry name" value="ACETYLTRANSFERASE"/>
    <property type="match status" value="1"/>
</dbReference>
<dbReference type="EMBL" id="JACFXU010000018">
    <property type="protein sequence ID" value="MBA6414291.1"/>
    <property type="molecule type" value="Genomic_DNA"/>
</dbReference>
<feature type="transmembrane region" description="Helical" evidence="1">
    <location>
        <begin position="71"/>
        <end position="95"/>
    </location>
</feature>
<evidence type="ECO:0000313" key="3">
    <source>
        <dbReference type="EMBL" id="MBA6414291.1"/>
    </source>
</evidence>
<feature type="transmembrane region" description="Helical" evidence="1">
    <location>
        <begin position="294"/>
        <end position="313"/>
    </location>
</feature>
<feature type="transmembrane region" description="Helical" evidence="1">
    <location>
        <begin position="116"/>
        <end position="138"/>
    </location>
</feature>
<evidence type="ECO:0000313" key="4">
    <source>
        <dbReference type="Proteomes" id="UP000539350"/>
    </source>
</evidence>